<name>A0AA38SM81_9ASTR</name>
<evidence type="ECO:0000259" key="2">
    <source>
        <dbReference type="PROSITE" id="PS50878"/>
    </source>
</evidence>
<feature type="compositionally biased region" description="Low complexity" evidence="1">
    <location>
        <begin position="1171"/>
        <end position="1184"/>
    </location>
</feature>
<organism evidence="3 4">
    <name type="scientific">Centaurea solstitialis</name>
    <name type="common">yellow star-thistle</name>
    <dbReference type="NCBI Taxonomy" id="347529"/>
    <lineage>
        <taxon>Eukaryota</taxon>
        <taxon>Viridiplantae</taxon>
        <taxon>Streptophyta</taxon>
        <taxon>Embryophyta</taxon>
        <taxon>Tracheophyta</taxon>
        <taxon>Spermatophyta</taxon>
        <taxon>Magnoliopsida</taxon>
        <taxon>eudicotyledons</taxon>
        <taxon>Gunneridae</taxon>
        <taxon>Pentapetalae</taxon>
        <taxon>asterids</taxon>
        <taxon>campanulids</taxon>
        <taxon>Asterales</taxon>
        <taxon>Asteraceae</taxon>
        <taxon>Carduoideae</taxon>
        <taxon>Cardueae</taxon>
        <taxon>Centaureinae</taxon>
        <taxon>Centaurea</taxon>
    </lineage>
</organism>
<sequence length="1437" mass="164641">MNVLSLNIRGLCSTAKRDAVKELLRKENCNVFGLQETKLESIDRKCLRQIWGHDNFDFAFGKSIGASGGTVLSWNSALFSPISLLNGDHYCGAIGSWVGVEQNLGFLCVYGPQPHNQKQALWDNLKLLILSHKIIWVVLGDFNAVRSRDERRGTGFDPREASAFNDFIISSSLHDFQLGGRKFTRFSKDGSKLSKLDRFLVSQEFFSVWEDANVLVLVRKLSDHNPLVLKSGSCNFGPKPFKVFDSWLLIPSFELLVNNSWGGGDYRGTPDIILKNKIKSLRRELCRWAAQEREERSHKKKALLDKLEDWDRDAERGVLSENSCSIRENIHEELSKLEHREALDLKQKSRANWAIDGDENSKFFHSLVNQRWRKNNIKGLSSDGVWVENPLVIKKLAKEHFEARFMEQQKERPLFRSGLFNKLSSQDALFLESTITLEEVKGAVWSCAGSKAPGPDGLNFNFLKKFWDTVKGDRKDSFNQTCTPYGQADQREPISFLREKKMKALVFKVDFAQAFDSVNWNFLFSIMKQMGFGLKWCSWIKGCLTSASISVLVNGSPTEEFHMERGLRQGDPLSPFLFLIIGEALQVMILEACNKGLFDGLKLLDKQRNVSLLQYADDALFFGLKINLSKSRLFGIGVTKEEVQHMASLVKCKADQLPFLYLGLPVGDNMAKLKPWAKLVEGMKLKLSCWKARVLSIGGRLTLIKAVLTALPLYFFSIFKVPDGVIKQLEKIRRNFFWGFKEGEKNLYWIAWDKIMAAKDQGGLGVLSLKSMNIALLSKWFWKFHEGSNSLWKDVVSEFFGQLGGFDKRLSKRRNSPWATIVRTLKNLDLEPPLLKTFEKKIAAGSSVAFWKDSWVGAGVPLKSRFPRLYVKEAHKDVSFKERWMLSDGVWKGNWEWNSNFRNRTLEDLHSLENFLACRRFLSRGKDYWSWNQDPNGLFSVKKMYNYINRRLNPLPQSLACCKWSPLVPIKVNIFIWRLFLNALPTRDNLSRRRITMHSSNCVLCNSGRDVADHCFFTCPTIDGLWRKIWSWVGISGARIKSVSEFQVNSFLPPCPLRRVLGFDSICMVALWCIWNWRNRILHCEDIQQSEKLMHEDLFPFVQRQSALWIFNRERKTTNNWKPIWPPYLSLSKTSITPARLLILSILLPPMEDVKPPTTTLRRRNSTVPPSNLTLQTNSSTTTTTTISNTSADFELLSLKPASYTSLRDILPSTAAVVQSPKVRSFATHSDYEIPIRNRLVKQAAWAYLRPMSTSPDSDGSTVFHRIWNRFSDACFRLNHVYPVTVADTPDCGRRTGPEERWVPIGHHRTRVRLNSELDSSEETIKMGLIKEGEMAVGFGTDYQLTLTTLPLVNEKEDPIVVSYFHVHELLSRGEQNSTDPNNLIEPKPKNTKNPEPEQPEPEEPEPNFISDKKRSGWVLIFHPNPNPKSENKRVEK</sequence>
<dbReference type="InterPro" id="IPR005135">
    <property type="entry name" value="Endo/exonuclease/phosphatase"/>
</dbReference>
<dbReference type="Proteomes" id="UP001172457">
    <property type="component" value="Chromosome 7"/>
</dbReference>
<dbReference type="PANTHER" id="PTHR33116:SF79">
    <property type="entry name" value="REVERSE TRANSCRIPTASE DOMAIN, ZINC FINGER, CCHC-TYPE-RELATED"/>
    <property type="match status" value="1"/>
</dbReference>
<dbReference type="PROSITE" id="PS50878">
    <property type="entry name" value="RT_POL"/>
    <property type="match status" value="1"/>
</dbReference>
<protein>
    <recommendedName>
        <fullName evidence="2">Reverse transcriptase domain-containing protein</fullName>
    </recommendedName>
</protein>
<dbReference type="SUPFAM" id="SSF56672">
    <property type="entry name" value="DNA/RNA polymerases"/>
    <property type="match status" value="1"/>
</dbReference>
<feature type="compositionally biased region" description="Basic and acidic residues" evidence="1">
    <location>
        <begin position="1387"/>
        <end position="1396"/>
    </location>
</feature>
<dbReference type="EMBL" id="JARYMX010000007">
    <property type="protein sequence ID" value="KAJ9541443.1"/>
    <property type="molecule type" value="Genomic_DNA"/>
</dbReference>
<accession>A0AA38SM81</accession>
<dbReference type="Gene3D" id="3.60.10.10">
    <property type="entry name" value="Endonuclease/exonuclease/phosphatase"/>
    <property type="match status" value="1"/>
</dbReference>
<gene>
    <name evidence="3" type="ORF">OSB04_027949</name>
</gene>
<comment type="caution">
    <text evidence="3">The sequence shown here is derived from an EMBL/GenBank/DDBJ whole genome shotgun (WGS) entry which is preliminary data.</text>
</comment>
<dbReference type="Pfam" id="PF00078">
    <property type="entry name" value="RVT_1"/>
    <property type="match status" value="1"/>
</dbReference>
<dbReference type="InterPro" id="IPR043502">
    <property type="entry name" value="DNA/RNA_pol_sf"/>
</dbReference>
<evidence type="ECO:0000313" key="3">
    <source>
        <dbReference type="EMBL" id="KAJ9541443.1"/>
    </source>
</evidence>
<reference evidence="3" key="1">
    <citation type="submission" date="2023-03" db="EMBL/GenBank/DDBJ databases">
        <title>Chromosome-scale reference genome and RAD-based genetic map of yellow starthistle (Centaurea solstitialis) reveal putative structural variation and QTLs associated with invader traits.</title>
        <authorList>
            <person name="Reatini B."/>
            <person name="Cang F.A."/>
            <person name="Jiang Q."/>
            <person name="Mckibben M.T.W."/>
            <person name="Barker M.S."/>
            <person name="Rieseberg L.H."/>
            <person name="Dlugosch K.M."/>
        </authorList>
    </citation>
    <scope>NUCLEOTIDE SEQUENCE</scope>
    <source>
        <strain evidence="3">CAN-66</strain>
        <tissue evidence="3">Leaf</tissue>
    </source>
</reference>
<dbReference type="GO" id="GO:0003824">
    <property type="term" value="F:catalytic activity"/>
    <property type="evidence" value="ECO:0007669"/>
    <property type="project" value="InterPro"/>
</dbReference>
<feature type="domain" description="Reverse transcriptase" evidence="2">
    <location>
        <begin position="387"/>
        <end position="666"/>
    </location>
</feature>
<dbReference type="SUPFAM" id="SSF56219">
    <property type="entry name" value="DNase I-like"/>
    <property type="match status" value="1"/>
</dbReference>
<feature type="region of interest" description="Disordered" evidence="1">
    <location>
        <begin position="1158"/>
        <end position="1184"/>
    </location>
</feature>
<feature type="region of interest" description="Disordered" evidence="1">
    <location>
        <begin position="1373"/>
        <end position="1437"/>
    </location>
</feature>
<proteinExistence type="predicted"/>
<dbReference type="Pfam" id="PF13966">
    <property type="entry name" value="zf-RVT"/>
    <property type="match status" value="1"/>
</dbReference>
<dbReference type="InterPro" id="IPR026960">
    <property type="entry name" value="RVT-Znf"/>
</dbReference>
<dbReference type="InterPro" id="IPR036691">
    <property type="entry name" value="Endo/exonu/phosph_ase_sf"/>
</dbReference>
<dbReference type="Pfam" id="PF03372">
    <property type="entry name" value="Exo_endo_phos"/>
    <property type="match status" value="1"/>
</dbReference>
<dbReference type="InterPro" id="IPR000477">
    <property type="entry name" value="RT_dom"/>
</dbReference>
<dbReference type="PANTHER" id="PTHR33116">
    <property type="entry name" value="REVERSE TRANSCRIPTASE ZINC-BINDING DOMAIN-CONTAINING PROTEIN-RELATED-RELATED"/>
    <property type="match status" value="1"/>
</dbReference>
<evidence type="ECO:0000313" key="4">
    <source>
        <dbReference type="Proteomes" id="UP001172457"/>
    </source>
</evidence>
<evidence type="ECO:0000256" key="1">
    <source>
        <dbReference type="SAM" id="MobiDB-lite"/>
    </source>
</evidence>
<keyword evidence="4" id="KW-1185">Reference proteome</keyword>